<dbReference type="NCBIfam" id="NF002696">
    <property type="entry name" value="PRK02487.1-5"/>
    <property type="match status" value="1"/>
</dbReference>
<dbReference type="PANTHER" id="PTHR28255">
    <property type="match status" value="1"/>
</dbReference>
<sequence length="183" mass="19645">MTQQDSGSAALPAFDPDSSAEQPTGALEALIGQIEGEVAELQFPRFSKDDALALGLELVERGKEDNLPIAIDITKGEQVLFHVALEGATPDNEGWVRAKQRTAVRYEEPSLLVGLRGRAGGGRIEDNAWFDQSTYAAHGGAFPVYVRDVGAVAVVTVSGLPQKADHDLVVQALREIHRSMRLG</sequence>
<gene>
    <name evidence="2" type="ORF">DBZ45_02285</name>
</gene>
<evidence type="ECO:0000313" key="2">
    <source>
        <dbReference type="EMBL" id="RAM38985.1"/>
    </source>
</evidence>
<organism evidence="2 3">
    <name type="scientific">Arthrobacter globiformis</name>
    <dbReference type="NCBI Taxonomy" id="1665"/>
    <lineage>
        <taxon>Bacteria</taxon>
        <taxon>Bacillati</taxon>
        <taxon>Actinomycetota</taxon>
        <taxon>Actinomycetes</taxon>
        <taxon>Micrococcales</taxon>
        <taxon>Micrococcaceae</taxon>
        <taxon>Arthrobacter</taxon>
    </lineage>
</organism>
<accession>A0A328HNM2</accession>
<dbReference type="InterPro" id="IPR010371">
    <property type="entry name" value="YBR137W-like"/>
</dbReference>
<name>A0A328HNM2_ARTGO</name>
<reference evidence="2 3" key="1">
    <citation type="submission" date="2018-04" db="EMBL/GenBank/DDBJ databases">
        <title>Bacteria isolated from cave deposits of Manipur.</title>
        <authorList>
            <person name="Sahoo D."/>
            <person name="Sarangthem I."/>
            <person name="Nandeibam J."/>
        </authorList>
    </citation>
    <scope>NUCLEOTIDE SEQUENCE [LARGE SCALE GENOMIC DNA]</scope>
    <source>
        <strain evidence="3">mrc11</strain>
    </source>
</reference>
<dbReference type="Gene3D" id="3.30.450.150">
    <property type="entry name" value="Haem-degrading domain"/>
    <property type="match status" value="1"/>
</dbReference>
<dbReference type="InterPro" id="IPR005624">
    <property type="entry name" value="PduO/GlcC-like"/>
</dbReference>
<dbReference type="OrthoDB" id="9815315at2"/>
<dbReference type="PIRSF" id="PIRSF008757">
    <property type="entry name" value="UCP008757"/>
    <property type="match status" value="1"/>
</dbReference>
<feature type="region of interest" description="Disordered" evidence="1">
    <location>
        <begin position="1"/>
        <end position="23"/>
    </location>
</feature>
<evidence type="ECO:0000313" key="3">
    <source>
        <dbReference type="Proteomes" id="UP000249166"/>
    </source>
</evidence>
<protein>
    <submittedName>
        <fullName evidence="2">Heme-degrading domain-containing protein</fullName>
    </submittedName>
</protein>
<dbReference type="EMBL" id="QLNP01000017">
    <property type="protein sequence ID" value="RAM38985.1"/>
    <property type="molecule type" value="Genomic_DNA"/>
</dbReference>
<evidence type="ECO:0000256" key="1">
    <source>
        <dbReference type="SAM" id="MobiDB-lite"/>
    </source>
</evidence>
<dbReference type="PANTHER" id="PTHR28255:SF1">
    <property type="entry name" value="UPF0303 PROTEIN YBR137W"/>
    <property type="match status" value="1"/>
</dbReference>
<dbReference type="Pfam" id="PF03928">
    <property type="entry name" value="HbpS-like"/>
    <property type="match status" value="1"/>
</dbReference>
<proteinExistence type="predicted"/>
<dbReference type="AlphaFoldDB" id="A0A328HNM2"/>
<dbReference type="SUPFAM" id="SSF143744">
    <property type="entry name" value="GlcG-like"/>
    <property type="match status" value="1"/>
</dbReference>
<comment type="caution">
    <text evidence="2">The sequence shown here is derived from an EMBL/GenBank/DDBJ whole genome shotgun (WGS) entry which is preliminary data.</text>
</comment>
<dbReference type="Proteomes" id="UP000249166">
    <property type="component" value="Unassembled WGS sequence"/>
</dbReference>
<dbReference type="RefSeq" id="WP_111902362.1">
    <property type="nucleotide sequence ID" value="NZ_QLNP01000017.1"/>
</dbReference>
<dbReference type="InterPro" id="IPR038084">
    <property type="entry name" value="PduO/GlcC-like_sf"/>
</dbReference>